<dbReference type="RefSeq" id="XP_062757414.1">
    <property type="nucleotide sequence ID" value="XM_062897716.1"/>
</dbReference>
<feature type="region of interest" description="Disordered" evidence="2">
    <location>
        <begin position="270"/>
        <end position="328"/>
    </location>
</feature>
<dbReference type="GeneID" id="87917621"/>
<reference evidence="3" key="1">
    <citation type="submission" date="2023-11" db="EMBL/GenBank/DDBJ databases">
        <title>The genome sequences of three competitors of mushroom-forming fungi.</title>
        <authorList>
            <person name="Beijen E."/>
            <person name="Ohm R.A."/>
        </authorList>
    </citation>
    <scope>NUCLEOTIDE SEQUENCE</scope>
    <source>
        <strain evidence="3">CBS 100526</strain>
    </source>
</reference>
<dbReference type="Proteomes" id="UP001273209">
    <property type="component" value="Unassembled WGS sequence"/>
</dbReference>
<sequence length="1379" mass="160356">MCSYGEQTRYPTAAAALHLSDGSKCTKEATHADGVFCWFHSKQVYGLYKGYKRRNARLDELESEAPPYLKTSKVPLANQTFDDVQDQETLRAVHSHLFDRYVLTGQVIDARRLHHTHFYSLQIDYGHQAYLDKLSSNRHIILRSLERLEKRTADVLYQQEKWFAWVRRAQEEEEATRDKEQKKIKQEAALFKRHRDKLQARLEQARREEEQKSQDAYLEAAFRERMEMSEDEWESDEAWDPIKDTDHDKRNQYVDLIRHFLWMNVADIRSSQDPPAEPEPKPQTEEAAEQQQEENDQKPSKKGKKKAKAKPSAVKPGNQGSAGDSDRGQDKLMAMQQNKAKKAADQQMPDRNNIETEQEMRKRLSQGVDKKMENVWGFQLVGSLENPHETFTRTAPMTDDEIETAIKDVREIKLLLFCRLLLAQASLLPAALRAGSVDEFLNDAEIVDSDLRDICLKLEDPSLQQIRDACADFARGDDAEADVDDEATDDSDSEDEEEFGDMMGDYDHYRRLHTDEWFVKKLADRQGLREPRQKTISSSQRSRVAICGKSVWNHASEKAMSRDGWLQFSIIAKDCDLKHAIQLCRNWAEFADLNLLTLWQFFPASNWTSWANNRLIQQLHELQFFPYFIDLEAQQRSRHFQAGGRGKGRRQHDMIETRNIIVGHMKRRDPVTRRFLQYLTMRTGELLVLVRDGRTGRVITAPPEKHLWTYRRKQGIGRASKNEWQNALEVGPDYFDMTDALREWRFGFDDYYDVFIWNLVPNESPLLLYNAIITELRTAWRMTQPADMYSHMEPQLRSLTREEDTMRTRKIKPGEQVKSLWDVVTSEDVEFRLFSTGGTFTSFTPQGAAVGEMANSPYLFYTKANTVEDEVLFPDELISNKKNVHFREIRNHVSRLEHSGLPGHNKYWEKGLAAILAGEDFKEPLSKEMDSDEDSMWALPAIWKTGLEKLLQGALSEDQREVLEETGLDAIKESHLIADRLESADPMEVMERERSTEFKMAFHNGDLEPGCTERYLQVQEIITTMLKTAQAESTDWVYYIAELMYWLDVEAFDDDYYGDYGSDPWSHAFIVQDMVQAFSTMAMFFPEVDTTAHVTAFLKSDQYEGFRNSALFDPRERSKSRPDRRTRTSYKYRDAKFWTEWKAVLEKDRHFSDIYPFDWSLAIRPIIAKLYRAGVMAPAHLENDSRIVPGVATANTEPHRPDQLDLFINYDDPRNLFPVKYPPHFIGPDRWPKLLPIAEDFAVKHPNARFALLRIWTAPHFYPLMIGMGNRQATSFLDSVSRPWEWKFLPKDMPGSELSMHNTTVKALENVKERLEDRIAYRGDLILVMAEDVAELLKNCTAVTFAVQTRPWLREIDLWKSFVNVDLGLLKELDPVWLD</sequence>
<keyword evidence="4" id="KW-1185">Reference proteome</keyword>
<proteinExistence type="predicted"/>
<gene>
    <name evidence="3" type="ORF">Triagg1_3425</name>
</gene>
<evidence type="ECO:0000313" key="3">
    <source>
        <dbReference type="EMBL" id="KAK4077731.1"/>
    </source>
</evidence>
<evidence type="ECO:0000256" key="1">
    <source>
        <dbReference type="SAM" id="Coils"/>
    </source>
</evidence>
<feature type="compositionally biased region" description="Basic residues" evidence="2">
    <location>
        <begin position="300"/>
        <end position="309"/>
    </location>
</feature>
<evidence type="ECO:0000256" key="2">
    <source>
        <dbReference type="SAM" id="MobiDB-lite"/>
    </source>
</evidence>
<dbReference type="EMBL" id="JAWRVG010000010">
    <property type="protein sequence ID" value="KAK4077731.1"/>
    <property type="molecule type" value="Genomic_DNA"/>
</dbReference>
<feature type="region of interest" description="Disordered" evidence="2">
    <location>
        <begin position="479"/>
        <end position="498"/>
    </location>
</feature>
<protein>
    <recommendedName>
        <fullName evidence="5">Mfs allantoate protein</fullName>
    </recommendedName>
</protein>
<feature type="coiled-coil region" evidence="1">
    <location>
        <begin position="188"/>
        <end position="215"/>
    </location>
</feature>
<accession>A0AAE1M228</accession>
<evidence type="ECO:0000313" key="4">
    <source>
        <dbReference type="Proteomes" id="UP001273209"/>
    </source>
</evidence>
<evidence type="ECO:0008006" key="5">
    <source>
        <dbReference type="Google" id="ProtNLM"/>
    </source>
</evidence>
<name>A0AAE1M228_9HYPO</name>
<organism evidence="3 4">
    <name type="scientific">Trichoderma aggressivum f. europaeum</name>
    <dbReference type="NCBI Taxonomy" id="173218"/>
    <lineage>
        <taxon>Eukaryota</taxon>
        <taxon>Fungi</taxon>
        <taxon>Dikarya</taxon>
        <taxon>Ascomycota</taxon>
        <taxon>Pezizomycotina</taxon>
        <taxon>Sordariomycetes</taxon>
        <taxon>Hypocreomycetidae</taxon>
        <taxon>Hypocreales</taxon>
        <taxon>Hypocreaceae</taxon>
        <taxon>Trichoderma</taxon>
    </lineage>
</organism>
<keyword evidence="1" id="KW-0175">Coiled coil</keyword>
<comment type="caution">
    <text evidence="3">The sequence shown here is derived from an EMBL/GenBank/DDBJ whole genome shotgun (WGS) entry which is preliminary data.</text>
</comment>